<feature type="region of interest" description="Disordered" evidence="1">
    <location>
        <begin position="1"/>
        <end position="96"/>
    </location>
</feature>
<evidence type="ECO:0000256" key="1">
    <source>
        <dbReference type="SAM" id="MobiDB-lite"/>
    </source>
</evidence>
<organism evidence="2 3">
    <name type="scientific">Panicum virgatum</name>
    <name type="common">Blackwell switchgrass</name>
    <dbReference type="NCBI Taxonomy" id="38727"/>
    <lineage>
        <taxon>Eukaryota</taxon>
        <taxon>Viridiplantae</taxon>
        <taxon>Streptophyta</taxon>
        <taxon>Embryophyta</taxon>
        <taxon>Tracheophyta</taxon>
        <taxon>Spermatophyta</taxon>
        <taxon>Magnoliopsida</taxon>
        <taxon>Liliopsida</taxon>
        <taxon>Poales</taxon>
        <taxon>Poaceae</taxon>
        <taxon>PACMAD clade</taxon>
        <taxon>Panicoideae</taxon>
        <taxon>Panicodae</taxon>
        <taxon>Paniceae</taxon>
        <taxon>Panicinae</taxon>
        <taxon>Panicum</taxon>
        <taxon>Panicum sect. Hiantes</taxon>
    </lineage>
</organism>
<feature type="compositionally biased region" description="Basic residues" evidence="1">
    <location>
        <begin position="61"/>
        <end position="74"/>
    </location>
</feature>
<evidence type="ECO:0000313" key="3">
    <source>
        <dbReference type="Proteomes" id="UP000823388"/>
    </source>
</evidence>
<sequence>MPMHPPFPLPVPQRRLLASPPGRTPATPSRHHLAPSAACCPRRASRVPGGNTAPAPAPWLLRRHRTRLRGRSSRRPVVDPASTGAPPPQRHRSQIRHARALSPLCSCFSYHRRKLAPVPPIFFLPPPIK</sequence>
<comment type="caution">
    <text evidence="2">The sequence shown here is derived from an EMBL/GenBank/DDBJ whole genome shotgun (WGS) entry which is preliminary data.</text>
</comment>
<keyword evidence="3" id="KW-1185">Reference proteome</keyword>
<dbReference type="Proteomes" id="UP000823388">
    <property type="component" value="Chromosome 1K"/>
</dbReference>
<accession>A0A8T0XE94</accession>
<gene>
    <name evidence="2" type="ORF">PVAP13_1KG068000</name>
</gene>
<evidence type="ECO:0000313" key="2">
    <source>
        <dbReference type="EMBL" id="KAG2656206.1"/>
    </source>
</evidence>
<proteinExistence type="predicted"/>
<dbReference type="AlphaFoldDB" id="A0A8T0XE94"/>
<dbReference type="EMBL" id="CM029037">
    <property type="protein sequence ID" value="KAG2656206.1"/>
    <property type="molecule type" value="Genomic_DNA"/>
</dbReference>
<reference evidence="2" key="1">
    <citation type="submission" date="2020-05" db="EMBL/GenBank/DDBJ databases">
        <title>WGS assembly of Panicum virgatum.</title>
        <authorList>
            <person name="Lovell J.T."/>
            <person name="Jenkins J."/>
            <person name="Shu S."/>
            <person name="Juenger T.E."/>
            <person name="Schmutz J."/>
        </authorList>
    </citation>
    <scope>NUCLEOTIDE SEQUENCE</scope>
    <source>
        <strain evidence="2">AP13</strain>
    </source>
</reference>
<feature type="compositionally biased region" description="Pro residues" evidence="1">
    <location>
        <begin position="1"/>
        <end position="11"/>
    </location>
</feature>
<protein>
    <submittedName>
        <fullName evidence="2">Uncharacterized protein</fullName>
    </submittedName>
</protein>
<name>A0A8T0XE94_PANVG</name>